<gene>
    <name evidence="1" type="ORF">ABH943_001500</name>
</gene>
<comment type="caution">
    <text evidence="1">The sequence shown here is derived from an EMBL/GenBank/DDBJ whole genome shotgun (WGS) entry which is preliminary data.</text>
</comment>
<dbReference type="Pfam" id="PF10009">
    <property type="entry name" value="DUF2252"/>
    <property type="match status" value="1"/>
</dbReference>
<name>A0ABW8MCU2_9BURK</name>
<dbReference type="PANTHER" id="PTHR39441">
    <property type="entry name" value="DUF2252 DOMAIN-CONTAINING PROTEIN"/>
    <property type="match status" value="1"/>
</dbReference>
<sequence>MVRRGFAFKTNEKFSIRGCGIQGCTKSLRARIVIMRPAHRPGTVMNSFTPCAIDQPRNTVLPTRPVASANPAISLSGPSLGNAEESRVLGRSLRDSVPFDMHAAWKPETDRPDPVARVLANNAGRQERLIPLRMSRMAASPFAFLRGAASVMAWDLAHTPSIGHHVMIDGDAHLNNFGLFRTPRQDVVFDLNDFDETLVAPWEWDLKRLTASINVAASENAVDITGRERAVRTACTAYRTTMSTLAQVPAYELWQMRSYASVLHIEAPVALDPAEKATIAKAVERATKHSHATMLARVAEPEGKSWRFRDDPPILTRLDAAEKNHVTEGLRGYLQTIAGEWRTMLERYDVVDVAHRVVGVGSVGTRAYLLLLLGRAHGDPLFMQVKEGIVPAAATFVPPIAEPFGHQGRRVVQGQRLLQSSSDPLLGWTTISGRDFYVRQMKNIRGSIPVDWLHGATFDFYAWCLGLLLARAHARTGDAALIAGYCGNSDRLDAAYAKWAESYGAQTAADHAAFVAAIAQGLVIAAPPEKA</sequence>
<protein>
    <submittedName>
        <fullName evidence="1">Uncharacterized protein (DUF2252 family)</fullName>
    </submittedName>
</protein>
<evidence type="ECO:0000313" key="1">
    <source>
        <dbReference type="EMBL" id="MFK4441489.1"/>
    </source>
</evidence>
<evidence type="ECO:0000313" key="2">
    <source>
        <dbReference type="Proteomes" id="UP001620514"/>
    </source>
</evidence>
<dbReference type="InterPro" id="IPR018721">
    <property type="entry name" value="DUF2252"/>
</dbReference>
<keyword evidence="2" id="KW-1185">Reference proteome</keyword>
<organism evidence="1 2">
    <name type="scientific">Caballeronia udeis</name>
    <dbReference type="NCBI Taxonomy" id="1232866"/>
    <lineage>
        <taxon>Bacteria</taxon>
        <taxon>Pseudomonadati</taxon>
        <taxon>Pseudomonadota</taxon>
        <taxon>Betaproteobacteria</taxon>
        <taxon>Burkholderiales</taxon>
        <taxon>Burkholderiaceae</taxon>
        <taxon>Caballeronia</taxon>
    </lineage>
</organism>
<dbReference type="EMBL" id="JBIYDN010000003">
    <property type="protein sequence ID" value="MFK4441489.1"/>
    <property type="molecule type" value="Genomic_DNA"/>
</dbReference>
<accession>A0ABW8MCU2</accession>
<dbReference type="PANTHER" id="PTHR39441:SF1">
    <property type="entry name" value="DUF2252 DOMAIN-CONTAINING PROTEIN"/>
    <property type="match status" value="1"/>
</dbReference>
<proteinExistence type="predicted"/>
<reference evidence="1 2" key="1">
    <citation type="submission" date="2024-11" db="EMBL/GenBank/DDBJ databases">
        <title>Using genomics to understand microbial adaptation to soil warming.</title>
        <authorList>
            <person name="Deangelis K.M. PhD."/>
        </authorList>
    </citation>
    <scope>NUCLEOTIDE SEQUENCE [LARGE SCALE GENOMIC DNA]</scope>
    <source>
        <strain evidence="1 2">GAS97</strain>
    </source>
</reference>
<dbReference type="Proteomes" id="UP001620514">
    <property type="component" value="Unassembled WGS sequence"/>
</dbReference>